<reference evidence="2 3" key="1">
    <citation type="submission" date="2020-12" db="EMBL/GenBank/DDBJ databases">
        <title>Microbacterium sp. HY060.</title>
        <authorList>
            <person name="Zhou J."/>
        </authorList>
    </citation>
    <scope>NUCLEOTIDE SEQUENCE [LARGE SCALE GENOMIC DNA]</scope>
    <source>
        <strain evidence="2 3">HY60</strain>
    </source>
</reference>
<evidence type="ECO:0000313" key="2">
    <source>
        <dbReference type="EMBL" id="QPZ37086.1"/>
    </source>
</evidence>
<proteinExistence type="predicted"/>
<keyword evidence="1" id="KW-1133">Transmembrane helix</keyword>
<organism evidence="2 3">
    <name type="scientific">Paramicrobacterium chengjingii</name>
    <dbReference type="NCBI Taxonomy" id="2769067"/>
    <lineage>
        <taxon>Bacteria</taxon>
        <taxon>Bacillati</taxon>
        <taxon>Actinomycetota</taxon>
        <taxon>Actinomycetes</taxon>
        <taxon>Micrococcales</taxon>
        <taxon>Microbacteriaceae</taxon>
        <taxon>Paramicrobacterium</taxon>
    </lineage>
</organism>
<evidence type="ECO:0000313" key="3">
    <source>
        <dbReference type="Proteomes" id="UP000662814"/>
    </source>
</evidence>
<dbReference type="Proteomes" id="UP000662814">
    <property type="component" value="Chromosome"/>
</dbReference>
<dbReference type="EMBL" id="CP061169">
    <property type="protein sequence ID" value="QPZ37086.1"/>
    <property type="molecule type" value="Genomic_DNA"/>
</dbReference>
<gene>
    <name evidence="2" type="ORF">HCR76_09355</name>
</gene>
<keyword evidence="1" id="KW-0472">Membrane</keyword>
<name>A0ABX6YE92_9MICO</name>
<accession>A0ABX6YE92</accession>
<evidence type="ECO:0000256" key="1">
    <source>
        <dbReference type="SAM" id="Phobius"/>
    </source>
</evidence>
<keyword evidence="1" id="KW-0812">Transmembrane</keyword>
<keyword evidence="3" id="KW-1185">Reference proteome</keyword>
<dbReference type="Pfam" id="PF19684">
    <property type="entry name" value="DUF6186"/>
    <property type="match status" value="1"/>
</dbReference>
<sequence length="70" mass="7936">MMHVVTLGVYLFCLAAAAALTLWSDRRPATVSPPSRILDEIFVSNAGRITVIVFWWWIGWHFLFAQTLDG</sequence>
<protein>
    <submittedName>
        <fullName evidence="2">Uncharacterized protein</fullName>
    </submittedName>
</protein>
<dbReference type="InterPro" id="IPR046177">
    <property type="entry name" value="DUF6186"/>
</dbReference>
<feature type="transmembrane region" description="Helical" evidence="1">
    <location>
        <begin position="43"/>
        <end position="64"/>
    </location>
</feature>